<feature type="compositionally biased region" description="Basic and acidic residues" evidence="4">
    <location>
        <begin position="549"/>
        <end position="561"/>
    </location>
</feature>
<dbReference type="OMA" id="DIERYMP"/>
<dbReference type="InterPro" id="IPR017441">
    <property type="entry name" value="Protein_kinase_ATP_BS"/>
</dbReference>
<feature type="region of interest" description="Disordered" evidence="4">
    <location>
        <begin position="926"/>
        <end position="963"/>
    </location>
</feature>
<dbReference type="EMBL" id="LJSK01000022">
    <property type="protein sequence ID" value="KPI89482.1"/>
    <property type="molecule type" value="Genomic_DNA"/>
</dbReference>
<keyword evidence="7" id="KW-1185">Reference proteome</keyword>
<sequence>MRLLVGRYILVKQIGKGGFGAVEEYKDRITNENVAIKTIPARYVNQESRRLVREVDIMCFLHDAHPHVIGYFNIFSTKATAIPNHNSNGNEDPLASLAQDEANTPARLNLMGSYYAGLSSREQLHRHQEELINSVAEITKNDEFNVHIVMPLMKGDLFYFIHLLGSQSSVQRLGVTHQYLAQVAVIFAFQICFGLDYLHQCAIVHRDMKPDNVLVRLDINNPYMSTALIADMGLARDAQHSDTIYICTRYYRPPEVITSVSGGSSKTDIWSLGCVFYEMCTGQTLFTMRSALNDRGEWDGAKASLQLEVILNTIGTPDAEDIERYMPKGNAKLYLQRSTPRPSQLRQLIEKNWILQYTGDEKEKWIDLITRCVVFFPELRPTAQQLCQHQLFHDYNIFYGTNVQQYAPTLYSPSFRNSADTSRVENKQSMLSLVKRALQDTMLPDNEEDESSSEEESGSESSSEDSSAESEGEDYYDETPQPPHSDVFDVSVSTHHRDQSHSAFIPTRSDPLRANSASNRDANEESESGVAISLLGVSSSASKSTVAADVDHHGSGNDISHHVAAKKGSALPPKQAAQPNSAHQNAHEYSGHTFIDDDEHADANVNVGAEDHPKPHCPRAQLSPGAHQRQMLGGEATARFSPGNIFCQSPAAMIGVSSSAKPALNTAHSASSEDSGPVIDDTPPLAPAIAFKDRITRRRRSSGTGDEDAGLGGTGSSVLNLELFQQGDKGQCPYDNEEHMLPQSTVPHALPTSLGHGAPRGDSPVNASYAAALDRTETAHATPTEGGSYNYLSQTSMNHLGAHTQQQPQQQATSLYFSGLDDSACVSRLGVGGVKRGSGDAGVHSVGASTCANTSAQTQQGSQGNAAPAAPAKKVEDDQYDYFGDAEYFISPSVSNVAKLTASSSAKEQAASAYLFQLVDSGRAEPPQPLAHKAKSTVAPLPVRHSVTPPLSRGNSGSFPSISNPDLRRRYMYYRHSPRSIQAATSAVLEELGSCTHDAERSSELRDLLNYFTSLKVDVSYFI</sequence>
<dbReference type="OrthoDB" id="272152at2759"/>
<dbReference type="PROSITE" id="PS00108">
    <property type="entry name" value="PROTEIN_KINASE_ST"/>
    <property type="match status" value="1"/>
</dbReference>
<keyword evidence="1 3" id="KW-0547">Nucleotide-binding</keyword>
<feature type="domain" description="Protein kinase" evidence="5">
    <location>
        <begin position="8"/>
        <end position="392"/>
    </location>
</feature>
<dbReference type="AlphaFoldDB" id="A0A0N1IM53"/>
<feature type="compositionally biased region" description="Polar residues" evidence="4">
    <location>
        <begin position="665"/>
        <end position="674"/>
    </location>
</feature>
<gene>
    <name evidence="6" type="ORF">ABL78_1358</name>
</gene>
<dbReference type="GO" id="GO:0004672">
    <property type="term" value="F:protein kinase activity"/>
    <property type="evidence" value="ECO:0007669"/>
    <property type="project" value="InterPro"/>
</dbReference>
<feature type="region of interest" description="Disordered" evidence="4">
    <location>
        <begin position="545"/>
        <end position="587"/>
    </location>
</feature>
<evidence type="ECO:0000256" key="4">
    <source>
        <dbReference type="SAM" id="MobiDB-lite"/>
    </source>
</evidence>
<dbReference type="PROSITE" id="PS00107">
    <property type="entry name" value="PROTEIN_KINASE_ATP"/>
    <property type="match status" value="1"/>
</dbReference>
<keyword evidence="2 3" id="KW-0067">ATP-binding</keyword>
<evidence type="ECO:0000256" key="2">
    <source>
        <dbReference type="ARBA" id="ARBA00022840"/>
    </source>
</evidence>
<feature type="compositionally biased region" description="Polar residues" evidence="4">
    <location>
        <begin position="953"/>
        <end position="963"/>
    </location>
</feature>
<dbReference type="InterPro" id="IPR050117">
    <property type="entry name" value="MAPK"/>
</dbReference>
<organism evidence="6 7">
    <name type="scientific">Leptomonas seymouri</name>
    <dbReference type="NCBI Taxonomy" id="5684"/>
    <lineage>
        <taxon>Eukaryota</taxon>
        <taxon>Discoba</taxon>
        <taxon>Euglenozoa</taxon>
        <taxon>Kinetoplastea</taxon>
        <taxon>Metakinetoplastina</taxon>
        <taxon>Trypanosomatida</taxon>
        <taxon>Trypanosomatidae</taxon>
        <taxon>Leishmaniinae</taxon>
        <taxon>Leptomonas</taxon>
    </lineage>
</organism>
<dbReference type="Gene3D" id="1.10.510.10">
    <property type="entry name" value="Transferase(Phosphotransferase) domain 1"/>
    <property type="match status" value="1"/>
</dbReference>
<feature type="compositionally biased region" description="Polar residues" evidence="4">
    <location>
        <begin position="854"/>
        <end position="865"/>
    </location>
</feature>
<feature type="region of interest" description="Disordered" evidence="4">
    <location>
        <begin position="854"/>
        <end position="873"/>
    </location>
</feature>
<dbReference type="VEuPathDB" id="TriTrypDB:Lsey_0022_0030"/>
<dbReference type="InterPro" id="IPR011009">
    <property type="entry name" value="Kinase-like_dom_sf"/>
</dbReference>
<dbReference type="InterPro" id="IPR000719">
    <property type="entry name" value="Prot_kinase_dom"/>
</dbReference>
<protein>
    <recommendedName>
        <fullName evidence="5">Protein kinase domain-containing protein</fullName>
    </recommendedName>
</protein>
<dbReference type="Gene3D" id="3.30.200.20">
    <property type="entry name" value="Phosphorylase Kinase, domain 1"/>
    <property type="match status" value="1"/>
</dbReference>
<accession>A0A0N1IM53</accession>
<feature type="compositionally biased region" description="Acidic residues" evidence="4">
    <location>
        <begin position="445"/>
        <end position="477"/>
    </location>
</feature>
<evidence type="ECO:0000256" key="3">
    <source>
        <dbReference type="PROSITE-ProRule" id="PRU10141"/>
    </source>
</evidence>
<dbReference type="Pfam" id="PF00069">
    <property type="entry name" value="Pkinase"/>
    <property type="match status" value="2"/>
</dbReference>
<dbReference type="SMART" id="SM00220">
    <property type="entry name" value="S_TKc"/>
    <property type="match status" value="1"/>
</dbReference>
<proteinExistence type="predicted"/>
<dbReference type="GO" id="GO:0005524">
    <property type="term" value="F:ATP binding"/>
    <property type="evidence" value="ECO:0007669"/>
    <property type="project" value="UniProtKB-UniRule"/>
</dbReference>
<dbReference type="PROSITE" id="PS50011">
    <property type="entry name" value="PROTEIN_KINASE_DOM"/>
    <property type="match status" value="1"/>
</dbReference>
<evidence type="ECO:0000256" key="1">
    <source>
        <dbReference type="ARBA" id="ARBA00022741"/>
    </source>
</evidence>
<evidence type="ECO:0000313" key="6">
    <source>
        <dbReference type="EMBL" id="KPI89482.1"/>
    </source>
</evidence>
<dbReference type="Proteomes" id="UP000038009">
    <property type="component" value="Unassembled WGS sequence"/>
</dbReference>
<evidence type="ECO:0000313" key="7">
    <source>
        <dbReference type="Proteomes" id="UP000038009"/>
    </source>
</evidence>
<reference evidence="6 7" key="1">
    <citation type="journal article" date="2015" name="PLoS Pathog.">
        <title>Leptomonas seymouri: Adaptations to the Dixenous Life Cycle Analyzed by Genome Sequencing, Transcriptome Profiling and Co-infection with Leishmania donovani.</title>
        <authorList>
            <person name="Kraeva N."/>
            <person name="Butenko A."/>
            <person name="Hlavacova J."/>
            <person name="Kostygov A."/>
            <person name="Myskova J."/>
            <person name="Grybchuk D."/>
            <person name="Lestinova T."/>
            <person name="Votypka J."/>
            <person name="Volf P."/>
            <person name="Opperdoes F."/>
            <person name="Flegontov P."/>
            <person name="Lukes J."/>
            <person name="Yurchenko V."/>
        </authorList>
    </citation>
    <scope>NUCLEOTIDE SEQUENCE [LARGE SCALE GENOMIC DNA]</scope>
    <source>
        <strain evidence="6 7">ATCC 30220</strain>
    </source>
</reference>
<feature type="region of interest" description="Disordered" evidence="4">
    <location>
        <begin position="665"/>
        <end position="714"/>
    </location>
</feature>
<dbReference type="InterPro" id="IPR008271">
    <property type="entry name" value="Ser/Thr_kinase_AS"/>
</dbReference>
<dbReference type="SUPFAM" id="SSF56112">
    <property type="entry name" value="Protein kinase-like (PK-like)"/>
    <property type="match status" value="1"/>
</dbReference>
<feature type="region of interest" description="Disordered" evidence="4">
    <location>
        <begin position="441"/>
        <end position="528"/>
    </location>
</feature>
<comment type="caution">
    <text evidence="6">The sequence shown here is derived from an EMBL/GenBank/DDBJ whole genome shotgun (WGS) entry which is preliminary data.</text>
</comment>
<name>A0A0N1IM53_LEPSE</name>
<dbReference type="PANTHER" id="PTHR24055">
    <property type="entry name" value="MITOGEN-ACTIVATED PROTEIN KINASE"/>
    <property type="match status" value="1"/>
</dbReference>
<evidence type="ECO:0000259" key="5">
    <source>
        <dbReference type="PROSITE" id="PS50011"/>
    </source>
</evidence>
<feature type="binding site" evidence="3">
    <location>
        <position position="37"/>
    </location>
    <ligand>
        <name>ATP</name>
        <dbReference type="ChEBI" id="CHEBI:30616"/>
    </ligand>
</feature>